<sequence length="345" mass="36473">MKAIVIHAAKDLRVEDRPVEKPGPGEVSLRLATGGVCGSDLHYYHHGGFGTVRLREPMVLGHEVSAYVEGLGEGVTGLERGQLVAVSPSRPCGTCRYCQQGMQNQCLNMRFYGSAMPFPHIQGAFREQLVAMASQCVPADGLSAGEAAMAEPLAVTLHATRRAGQLFGKRVLVTGCGPIGMLSILAARRAGAIEIVATDLSDFTLAIAKAAGADRVINTGKEPDGLAPYGADKGYFDVLYECSGAAPALASGIGALRPRGIILQLGLGGDMTIPMQAITAKELDLRGSFRFHEEFAIGVELMRKRLIDVKPLITHSVPLADAETAFKLASDRSSAMKAQIVFATA</sequence>
<keyword evidence="9" id="KW-1185">Reference proteome</keyword>
<dbReference type="CDD" id="cd08232">
    <property type="entry name" value="idonate-5-DH"/>
    <property type="match status" value="1"/>
</dbReference>
<dbReference type="RefSeq" id="WP_284387593.1">
    <property type="nucleotide sequence ID" value="NZ_BSNG01000001.1"/>
</dbReference>
<name>A0ABQ5U9T9_9HYPH</name>
<accession>A0ABQ5U9T9</accession>
<evidence type="ECO:0000259" key="7">
    <source>
        <dbReference type="Pfam" id="PF08240"/>
    </source>
</evidence>
<dbReference type="InterPro" id="IPR013149">
    <property type="entry name" value="ADH-like_C"/>
</dbReference>
<keyword evidence="3" id="KW-0479">Metal-binding</keyword>
<evidence type="ECO:0000256" key="4">
    <source>
        <dbReference type="ARBA" id="ARBA00022833"/>
    </source>
</evidence>
<dbReference type="Pfam" id="PF00107">
    <property type="entry name" value="ADH_zinc_N"/>
    <property type="match status" value="1"/>
</dbReference>
<evidence type="ECO:0000313" key="9">
    <source>
        <dbReference type="Proteomes" id="UP001161406"/>
    </source>
</evidence>
<feature type="domain" description="Alcohol dehydrogenase-like C-terminal" evidence="6">
    <location>
        <begin position="178"/>
        <end position="301"/>
    </location>
</feature>
<evidence type="ECO:0000256" key="2">
    <source>
        <dbReference type="ARBA" id="ARBA00008072"/>
    </source>
</evidence>
<dbReference type="Gene3D" id="3.90.180.10">
    <property type="entry name" value="Medium-chain alcohol dehydrogenases, catalytic domain"/>
    <property type="match status" value="1"/>
</dbReference>
<dbReference type="PANTHER" id="PTHR43161">
    <property type="entry name" value="SORBITOL DEHYDROGENASE"/>
    <property type="match status" value="1"/>
</dbReference>
<gene>
    <name evidence="8" type="primary">idnD</name>
    <name evidence="8" type="ORF">GCM10007913_04980</name>
</gene>
<reference evidence="8" key="2">
    <citation type="submission" date="2023-01" db="EMBL/GenBank/DDBJ databases">
        <title>Draft genome sequence of Devosia yakushimensis strain NBRC 103855.</title>
        <authorList>
            <person name="Sun Q."/>
            <person name="Mori K."/>
        </authorList>
    </citation>
    <scope>NUCLEOTIDE SEQUENCE</scope>
    <source>
        <strain evidence="8">NBRC 103855</strain>
    </source>
</reference>
<dbReference type="Proteomes" id="UP001161406">
    <property type="component" value="Unassembled WGS sequence"/>
</dbReference>
<keyword evidence="4" id="KW-0862">Zinc</keyword>
<evidence type="ECO:0000256" key="5">
    <source>
        <dbReference type="ARBA" id="ARBA00023002"/>
    </source>
</evidence>
<dbReference type="Gene3D" id="3.40.50.720">
    <property type="entry name" value="NAD(P)-binding Rossmann-like Domain"/>
    <property type="match status" value="1"/>
</dbReference>
<dbReference type="SUPFAM" id="SSF50129">
    <property type="entry name" value="GroES-like"/>
    <property type="match status" value="1"/>
</dbReference>
<comment type="caution">
    <text evidence="8">The sequence shown here is derived from an EMBL/GenBank/DDBJ whole genome shotgun (WGS) entry which is preliminary data.</text>
</comment>
<evidence type="ECO:0000256" key="3">
    <source>
        <dbReference type="ARBA" id="ARBA00022723"/>
    </source>
</evidence>
<proteinExistence type="inferred from homology"/>
<evidence type="ECO:0000313" key="8">
    <source>
        <dbReference type="EMBL" id="GLQ08566.1"/>
    </source>
</evidence>
<feature type="domain" description="Alcohol dehydrogenase-like N-terminal" evidence="7">
    <location>
        <begin position="23"/>
        <end position="139"/>
    </location>
</feature>
<dbReference type="SUPFAM" id="SSF51735">
    <property type="entry name" value="NAD(P)-binding Rossmann-fold domains"/>
    <property type="match status" value="1"/>
</dbReference>
<dbReference type="InterPro" id="IPR036291">
    <property type="entry name" value="NAD(P)-bd_dom_sf"/>
</dbReference>
<dbReference type="Pfam" id="PF08240">
    <property type="entry name" value="ADH_N"/>
    <property type="match status" value="1"/>
</dbReference>
<evidence type="ECO:0000259" key="6">
    <source>
        <dbReference type="Pfam" id="PF00107"/>
    </source>
</evidence>
<organism evidence="8 9">
    <name type="scientific">Devosia yakushimensis</name>
    <dbReference type="NCBI Taxonomy" id="470028"/>
    <lineage>
        <taxon>Bacteria</taxon>
        <taxon>Pseudomonadati</taxon>
        <taxon>Pseudomonadota</taxon>
        <taxon>Alphaproteobacteria</taxon>
        <taxon>Hyphomicrobiales</taxon>
        <taxon>Devosiaceae</taxon>
        <taxon>Devosia</taxon>
    </lineage>
</organism>
<protein>
    <submittedName>
        <fullName evidence="8">L-idonate 5-dehydrogenase</fullName>
    </submittedName>
</protein>
<dbReference type="EMBL" id="BSNG01000001">
    <property type="protein sequence ID" value="GLQ08566.1"/>
    <property type="molecule type" value="Genomic_DNA"/>
</dbReference>
<comment type="similarity">
    <text evidence="2">Belongs to the zinc-containing alcohol dehydrogenase family.</text>
</comment>
<reference evidence="8" key="1">
    <citation type="journal article" date="2014" name="Int. J. Syst. Evol. Microbiol.">
        <title>Complete genome of a new Firmicutes species belonging to the dominant human colonic microbiota ('Ruminococcus bicirculans') reveals two chromosomes and a selective capacity to utilize plant glucans.</title>
        <authorList>
            <consortium name="NISC Comparative Sequencing Program"/>
            <person name="Wegmann U."/>
            <person name="Louis P."/>
            <person name="Goesmann A."/>
            <person name="Henrissat B."/>
            <person name="Duncan S.H."/>
            <person name="Flint H.J."/>
        </authorList>
    </citation>
    <scope>NUCLEOTIDE SEQUENCE</scope>
    <source>
        <strain evidence="8">NBRC 103855</strain>
    </source>
</reference>
<dbReference type="InterPro" id="IPR011032">
    <property type="entry name" value="GroES-like_sf"/>
</dbReference>
<evidence type="ECO:0000256" key="1">
    <source>
        <dbReference type="ARBA" id="ARBA00001947"/>
    </source>
</evidence>
<keyword evidence="5" id="KW-0560">Oxidoreductase</keyword>
<dbReference type="PANTHER" id="PTHR43161:SF9">
    <property type="entry name" value="SORBITOL DEHYDROGENASE"/>
    <property type="match status" value="1"/>
</dbReference>
<comment type="cofactor">
    <cofactor evidence="1">
        <name>Zn(2+)</name>
        <dbReference type="ChEBI" id="CHEBI:29105"/>
    </cofactor>
</comment>
<dbReference type="InterPro" id="IPR013154">
    <property type="entry name" value="ADH-like_N"/>
</dbReference>